<evidence type="ECO:0000256" key="12">
    <source>
        <dbReference type="ARBA" id="ARBA00071289"/>
    </source>
</evidence>
<dbReference type="GO" id="GO:0000166">
    <property type="term" value="F:nucleotide binding"/>
    <property type="evidence" value="ECO:0007669"/>
    <property type="project" value="UniProtKB-KW"/>
</dbReference>
<evidence type="ECO:0000256" key="14">
    <source>
        <dbReference type="ARBA" id="ARBA00078805"/>
    </source>
</evidence>
<evidence type="ECO:0000256" key="11">
    <source>
        <dbReference type="ARBA" id="ARBA00066468"/>
    </source>
</evidence>
<dbReference type="GO" id="GO:0036222">
    <property type="term" value="F:XTP diphosphatase activity"/>
    <property type="evidence" value="ECO:0007669"/>
    <property type="project" value="UniProtKB-ARBA"/>
</dbReference>
<dbReference type="InterPro" id="IPR029001">
    <property type="entry name" value="ITPase-like_fam"/>
</dbReference>
<dbReference type="GO" id="GO:0017111">
    <property type="term" value="F:ribonucleoside triphosphate phosphatase activity"/>
    <property type="evidence" value="ECO:0007669"/>
    <property type="project" value="InterPro"/>
</dbReference>
<evidence type="ECO:0000256" key="10">
    <source>
        <dbReference type="ARBA" id="ARBA00052017"/>
    </source>
</evidence>
<evidence type="ECO:0000256" key="15">
    <source>
        <dbReference type="ARBA" id="ARBA00083186"/>
    </source>
</evidence>
<comment type="catalytic activity">
    <reaction evidence="9">
        <text>dITP + H2O = dIMP + diphosphate + H(+)</text>
        <dbReference type="Rhea" id="RHEA:28342"/>
        <dbReference type="ChEBI" id="CHEBI:15377"/>
        <dbReference type="ChEBI" id="CHEBI:15378"/>
        <dbReference type="ChEBI" id="CHEBI:33019"/>
        <dbReference type="ChEBI" id="CHEBI:61194"/>
        <dbReference type="ChEBI" id="CHEBI:61382"/>
        <dbReference type="EC" id="3.6.1.66"/>
    </reaction>
</comment>
<proteinExistence type="inferred from homology"/>
<dbReference type="EMBL" id="BARW01020991">
    <property type="protein sequence ID" value="GAI98120.1"/>
    <property type="molecule type" value="Genomic_DNA"/>
</dbReference>
<dbReference type="Pfam" id="PF01725">
    <property type="entry name" value="Ham1p_like"/>
    <property type="match status" value="1"/>
</dbReference>
<accession>X1UE25</accession>
<dbReference type="GO" id="GO:0009146">
    <property type="term" value="P:purine nucleoside triphosphate catabolic process"/>
    <property type="evidence" value="ECO:0007669"/>
    <property type="project" value="UniProtKB-ARBA"/>
</dbReference>
<dbReference type="GO" id="GO:0046872">
    <property type="term" value="F:metal ion binding"/>
    <property type="evidence" value="ECO:0007669"/>
    <property type="project" value="UniProtKB-KW"/>
</dbReference>
<dbReference type="NCBIfam" id="TIGR00042">
    <property type="entry name" value="RdgB/HAM1 family non-canonical purine NTP pyrophosphatase"/>
    <property type="match status" value="1"/>
</dbReference>
<dbReference type="SUPFAM" id="SSF52972">
    <property type="entry name" value="ITPase-like"/>
    <property type="match status" value="1"/>
</dbReference>
<gene>
    <name evidence="17" type="ORF">S12H4_35355</name>
</gene>
<dbReference type="Gene3D" id="3.90.950.10">
    <property type="match status" value="1"/>
</dbReference>
<dbReference type="AlphaFoldDB" id="X1UE25"/>
<evidence type="ECO:0000313" key="17">
    <source>
        <dbReference type="EMBL" id="GAI98120.1"/>
    </source>
</evidence>
<evidence type="ECO:0000256" key="3">
    <source>
        <dbReference type="ARBA" id="ARBA00011738"/>
    </source>
</evidence>
<keyword evidence="8" id="KW-0546">Nucleotide metabolism</keyword>
<comment type="similarity">
    <text evidence="2">Belongs to the HAM1 NTPase family.</text>
</comment>
<reference evidence="17" key="1">
    <citation type="journal article" date="2014" name="Front. Microbiol.">
        <title>High frequency of phylogenetically diverse reductive dehalogenase-homologous genes in deep subseafloor sedimentary metagenomes.</title>
        <authorList>
            <person name="Kawai M."/>
            <person name="Futagami T."/>
            <person name="Toyoda A."/>
            <person name="Takaki Y."/>
            <person name="Nishi S."/>
            <person name="Hori S."/>
            <person name="Arai W."/>
            <person name="Tsubouchi T."/>
            <person name="Morono Y."/>
            <person name="Uchiyama I."/>
            <person name="Ito T."/>
            <person name="Fujiyama A."/>
            <person name="Inagaki F."/>
            <person name="Takami H."/>
        </authorList>
    </citation>
    <scope>NUCLEOTIDE SEQUENCE</scope>
    <source>
        <strain evidence="17">Expedition CK06-06</strain>
    </source>
</reference>
<keyword evidence="5" id="KW-0547">Nucleotide-binding</keyword>
<protein>
    <recommendedName>
        <fullName evidence="12">dITP/XTP pyrophosphatase</fullName>
        <ecNumber evidence="11">3.6.1.66</ecNumber>
    </recommendedName>
    <alternativeName>
        <fullName evidence="13">Non-canonical purine NTP pyrophosphatase</fullName>
    </alternativeName>
    <alternativeName>
        <fullName evidence="14">Non-standard purine NTP pyrophosphatase</fullName>
    </alternativeName>
    <alternativeName>
        <fullName evidence="16">Nucleoside-triphosphate diphosphatase</fullName>
    </alternativeName>
    <alternativeName>
        <fullName evidence="15">Nucleoside-triphosphate pyrophosphatase</fullName>
    </alternativeName>
</protein>
<dbReference type="GO" id="GO:0035870">
    <property type="term" value="F:dITP diphosphatase activity"/>
    <property type="evidence" value="ECO:0007669"/>
    <property type="project" value="UniProtKB-ARBA"/>
</dbReference>
<dbReference type="InterPro" id="IPR002637">
    <property type="entry name" value="RdgB/HAM1"/>
</dbReference>
<name>X1UE25_9ZZZZ</name>
<evidence type="ECO:0000256" key="13">
    <source>
        <dbReference type="ARBA" id="ARBA00075987"/>
    </source>
</evidence>
<dbReference type="GO" id="GO:0036220">
    <property type="term" value="F:ITP diphosphatase activity"/>
    <property type="evidence" value="ECO:0007669"/>
    <property type="project" value="UniProtKB-EC"/>
</dbReference>
<keyword evidence="6" id="KW-0378">Hydrolase</keyword>
<comment type="subunit">
    <text evidence="3">Homodimer.</text>
</comment>
<organism evidence="17">
    <name type="scientific">marine sediment metagenome</name>
    <dbReference type="NCBI Taxonomy" id="412755"/>
    <lineage>
        <taxon>unclassified sequences</taxon>
        <taxon>metagenomes</taxon>
        <taxon>ecological metagenomes</taxon>
    </lineage>
</organism>
<comment type="catalytic activity">
    <reaction evidence="10">
        <text>XTP + H2O = XMP + diphosphate + H(+)</text>
        <dbReference type="Rhea" id="RHEA:28610"/>
        <dbReference type="ChEBI" id="CHEBI:15377"/>
        <dbReference type="ChEBI" id="CHEBI:15378"/>
        <dbReference type="ChEBI" id="CHEBI:33019"/>
        <dbReference type="ChEBI" id="CHEBI:57464"/>
        <dbReference type="ChEBI" id="CHEBI:61314"/>
        <dbReference type="EC" id="3.6.1.66"/>
    </reaction>
</comment>
<keyword evidence="7" id="KW-0460">Magnesium</keyword>
<comment type="caution">
    <text evidence="17">The sequence shown here is derived from an EMBL/GenBank/DDBJ whole genome shotgun (WGS) entry which is preliminary data.</text>
</comment>
<evidence type="ECO:0000256" key="2">
    <source>
        <dbReference type="ARBA" id="ARBA00008023"/>
    </source>
</evidence>
<evidence type="ECO:0000256" key="8">
    <source>
        <dbReference type="ARBA" id="ARBA00023080"/>
    </source>
</evidence>
<dbReference type="PANTHER" id="PTHR11067">
    <property type="entry name" value="INOSINE TRIPHOSPHATE PYROPHOSPHATASE/HAM1 PROTEIN"/>
    <property type="match status" value="1"/>
</dbReference>
<evidence type="ECO:0000256" key="6">
    <source>
        <dbReference type="ARBA" id="ARBA00022801"/>
    </source>
</evidence>
<evidence type="ECO:0000256" key="5">
    <source>
        <dbReference type="ARBA" id="ARBA00022741"/>
    </source>
</evidence>
<evidence type="ECO:0000256" key="16">
    <source>
        <dbReference type="ARBA" id="ARBA00083635"/>
    </source>
</evidence>
<evidence type="ECO:0000256" key="1">
    <source>
        <dbReference type="ARBA" id="ARBA00001946"/>
    </source>
</evidence>
<comment type="cofactor">
    <cofactor evidence="1">
        <name>Mg(2+)</name>
        <dbReference type="ChEBI" id="CHEBI:18420"/>
    </cofactor>
</comment>
<dbReference type="CDD" id="cd00515">
    <property type="entry name" value="HAM1"/>
    <property type="match status" value="1"/>
</dbReference>
<dbReference type="PANTHER" id="PTHR11067:SF9">
    <property type="entry name" value="INOSINE TRIPHOSPHATE PYROPHOSPHATASE"/>
    <property type="match status" value="1"/>
</dbReference>
<keyword evidence="4" id="KW-0479">Metal-binding</keyword>
<dbReference type="InterPro" id="IPR020922">
    <property type="entry name" value="dITP/XTP_pyrophosphatase"/>
</dbReference>
<dbReference type="GO" id="GO:0005829">
    <property type="term" value="C:cytosol"/>
    <property type="evidence" value="ECO:0007669"/>
    <property type="project" value="TreeGrafter"/>
</dbReference>
<dbReference type="EC" id="3.6.1.66" evidence="11"/>
<dbReference type="GO" id="GO:0009117">
    <property type="term" value="P:nucleotide metabolic process"/>
    <property type="evidence" value="ECO:0007669"/>
    <property type="project" value="UniProtKB-KW"/>
</dbReference>
<evidence type="ECO:0000256" key="7">
    <source>
        <dbReference type="ARBA" id="ARBA00022842"/>
    </source>
</evidence>
<sequence length="185" mass="20103">MREYLRLLEGIPYEIVTLADVSIDQVVDETEATLKENAALKAKAYASLSNLLTLADDSGLEVDALGGEPGALSARFAGEGASDKVRIDYLLAKLSGIPWEQRTARFQCMIAIASLDGEVALCQGECQGIIAFEPKGDNGFGYDPIFYLAELGKTMAELSMDEKNAVSHRGLAVRKARRILEQRMS</sequence>
<evidence type="ECO:0000256" key="4">
    <source>
        <dbReference type="ARBA" id="ARBA00022723"/>
    </source>
</evidence>
<dbReference type="FunFam" id="3.90.950.10:FF:000001">
    <property type="entry name" value="dITP/XTP pyrophosphatase"/>
    <property type="match status" value="1"/>
</dbReference>
<dbReference type="HAMAP" id="MF_01405">
    <property type="entry name" value="Non_canon_purine_NTPase"/>
    <property type="match status" value="1"/>
</dbReference>
<evidence type="ECO:0000256" key="9">
    <source>
        <dbReference type="ARBA" id="ARBA00051875"/>
    </source>
</evidence>